<dbReference type="Proteomes" id="UP000016930">
    <property type="component" value="Unassembled WGS sequence"/>
</dbReference>
<dbReference type="EMBL" id="KB445795">
    <property type="protein sequence ID" value="EMD38469.1"/>
    <property type="molecule type" value="Genomic_DNA"/>
</dbReference>
<dbReference type="AlphaFoldDB" id="M2PPP0"/>
<name>M2PPP0_CERS8</name>
<evidence type="ECO:0000313" key="3">
    <source>
        <dbReference type="Proteomes" id="UP000016930"/>
    </source>
</evidence>
<protein>
    <submittedName>
        <fullName evidence="2">Uncharacterized protein</fullName>
    </submittedName>
</protein>
<organism evidence="2 3">
    <name type="scientific">Ceriporiopsis subvermispora (strain B)</name>
    <name type="common">White-rot fungus</name>
    <name type="synonym">Gelatoporia subvermispora</name>
    <dbReference type="NCBI Taxonomy" id="914234"/>
    <lineage>
        <taxon>Eukaryota</taxon>
        <taxon>Fungi</taxon>
        <taxon>Dikarya</taxon>
        <taxon>Basidiomycota</taxon>
        <taxon>Agaricomycotina</taxon>
        <taxon>Agaricomycetes</taxon>
        <taxon>Polyporales</taxon>
        <taxon>Gelatoporiaceae</taxon>
        <taxon>Gelatoporia</taxon>
    </lineage>
</organism>
<proteinExistence type="predicted"/>
<evidence type="ECO:0000313" key="2">
    <source>
        <dbReference type="EMBL" id="EMD38469.1"/>
    </source>
</evidence>
<accession>M2PPP0</accession>
<feature type="region of interest" description="Disordered" evidence="1">
    <location>
        <begin position="37"/>
        <end position="80"/>
    </location>
</feature>
<dbReference type="HOGENOM" id="CLU_2589536_0_0_1"/>
<reference evidence="2 3" key="1">
    <citation type="journal article" date="2012" name="Proc. Natl. Acad. Sci. U.S.A.">
        <title>Comparative genomics of Ceriporiopsis subvermispora and Phanerochaete chrysosporium provide insight into selective ligninolysis.</title>
        <authorList>
            <person name="Fernandez-Fueyo E."/>
            <person name="Ruiz-Duenas F.J."/>
            <person name="Ferreira P."/>
            <person name="Floudas D."/>
            <person name="Hibbett D.S."/>
            <person name="Canessa P."/>
            <person name="Larrondo L.F."/>
            <person name="James T.Y."/>
            <person name="Seelenfreund D."/>
            <person name="Lobos S."/>
            <person name="Polanco R."/>
            <person name="Tello M."/>
            <person name="Honda Y."/>
            <person name="Watanabe T."/>
            <person name="Watanabe T."/>
            <person name="Ryu J.S."/>
            <person name="Kubicek C.P."/>
            <person name="Schmoll M."/>
            <person name="Gaskell J."/>
            <person name="Hammel K.E."/>
            <person name="St John F.J."/>
            <person name="Vanden Wymelenberg A."/>
            <person name="Sabat G."/>
            <person name="Splinter BonDurant S."/>
            <person name="Syed K."/>
            <person name="Yadav J.S."/>
            <person name="Doddapaneni H."/>
            <person name="Subramanian V."/>
            <person name="Lavin J.L."/>
            <person name="Oguiza J.A."/>
            <person name="Perez G."/>
            <person name="Pisabarro A.G."/>
            <person name="Ramirez L."/>
            <person name="Santoyo F."/>
            <person name="Master E."/>
            <person name="Coutinho P.M."/>
            <person name="Henrissat B."/>
            <person name="Lombard V."/>
            <person name="Magnuson J.K."/>
            <person name="Kuees U."/>
            <person name="Hori C."/>
            <person name="Igarashi K."/>
            <person name="Samejima M."/>
            <person name="Held B.W."/>
            <person name="Barry K.W."/>
            <person name="LaButti K.M."/>
            <person name="Lapidus A."/>
            <person name="Lindquist E.A."/>
            <person name="Lucas S.M."/>
            <person name="Riley R."/>
            <person name="Salamov A.A."/>
            <person name="Hoffmeister D."/>
            <person name="Schwenk D."/>
            <person name="Hadar Y."/>
            <person name="Yarden O."/>
            <person name="de Vries R.P."/>
            <person name="Wiebenga A."/>
            <person name="Stenlid J."/>
            <person name="Eastwood D."/>
            <person name="Grigoriev I.V."/>
            <person name="Berka R.M."/>
            <person name="Blanchette R.A."/>
            <person name="Kersten P."/>
            <person name="Martinez A.T."/>
            <person name="Vicuna R."/>
            <person name="Cullen D."/>
        </authorList>
    </citation>
    <scope>NUCLEOTIDE SEQUENCE [LARGE SCALE GENOMIC DNA]</scope>
    <source>
        <strain evidence="2 3">B</strain>
    </source>
</reference>
<evidence type="ECO:0000256" key="1">
    <source>
        <dbReference type="SAM" id="MobiDB-lite"/>
    </source>
</evidence>
<gene>
    <name evidence="2" type="ORF">CERSUDRAFT_113639</name>
</gene>
<sequence>MRASGHAPAHRAHTTRCVAQASIARAHLGCALHATRQDPEPAFVLQRLPRPTPPRVAQQRRPNNWAQRRRESGPSAQGSP</sequence>
<keyword evidence="3" id="KW-1185">Reference proteome</keyword>